<feature type="domain" description="YlxR" evidence="1">
    <location>
        <begin position="6"/>
        <end position="79"/>
    </location>
</feature>
<dbReference type="InterPro" id="IPR037465">
    <property type="entry name" value="YlxR"/>
</dbReference>
<dbReference type="Gene3D" id="3.30.1230.10">
    <property type="entry name" value="YlxR-like"/>
    <property type="match status" value="1"/>
</dbReference>
<dbReference type="RefSeq" id="WP_145174836.1">
    <property type="nucleotide sequence ID" value="NZ_CP061538.1"/>
</dbReference>
<dbReference type="KEGG" id="rama:IDM48_08055"/>
<dbReference type="Pfam" id="PF04296">
    <property type="entry name" value="YlxR"/>
    <property type="match status" value="1"/>
</dbReference>
<dbReference type="EMBL" id="CP061538">
    <property type="protein sequence ID" value="QNV39348.1"/>
    <property type="molecule type" value="Genomic_DNA"/>
</dbReference>
<accession>A0A7H2BI52</accession>
<keyword evidence="3" id="KW-1185">Reference proteome</keyword>
<dbReference type="PANTHER" id="PTHR34215">
    <property type="entry name" value="BLL0784 PROTEIN"/>
    <property type="match status" value="1"/>
</dbReference>
<dbReference type="PANTHER" id="PTHR34215:SF1">
    <property type="entry name" value="YLXR DOMAIN-CONTAINING PROTEIN"/>
    <property type="match status" value="1"/>
</dbReference>
<dbReference type="Proteomes" id="UP000516421">
    <property type="component" value="Chromosome"/>
</dbReference>
<dbReference type="InterPro" id="IPR035931">
    <property type="entry name" value="YlxR-like_sf"/>
</dbReference>
<dbReference type="AlphaFoldDB" id="A0A7H2BI52"/>
<proteinExistence type="predicted"/>
<evidence type="ECO:0000313" key="2">
    <source>
        <dbReference type="EMBL" id="QNV39348.1"/>
    </source>
</evidence>
<protein>
    <submittedName>
        <fullName evidence="2">YlxR family protein</fullName>
    </submittedName>
</protein>
<dbReference type="InterPro" id="IPR007393">
    <property type="entry name" value="YlxR_dom"/>
</dbReference>
<name>A0A7H2BI52_9MICC</name>
<reference evidence="2 3" key="1">
    <citation type="submission" date="2020-09" db="EMBL/GenBank/DDBJ databases">
        <title>Investigation of environmental microbe.</title>
        <authorList>
            <person name="Ou Y."/>
            <person name="Kang Q."/>
        </authorList>
    </citation>
    <scope>NUCLEOTIDE SEQUENCE [LARGE SCALE GENOMIC DNA]</scope>
    <source>
        <strain evidence="2 3">KJZ-9</strain>
    </source>
</reference>
<evidence type="ECO:0000259" key="1">
    <source>
        <dbReference type="Pfam" id="PF04296"/>
    </source>
</evidence>
<gene>
    <name evidence="2" type="ORF">IDM48_08055</name>
</gene>
<sequence>MLDSLRTCIGCRVKDSPHQLVRIVCEKRAGEPLPFAVFDDEKNKPGRGAWIHPDSECLSKAHRKGAFHRAFRSRVQPQELVMTA</sequence>
<dbReference type="SUPFAM" id="SSF64376">
    <property type="entry name" value="YlxR-like"/>
    <property type="match status" value="1"/>
</dbReference>
<organism evidence="2 3">
    <name type="scientific">Rothia amarae</name>
    <dbReference type="NCBI Taxonomy" id="169480"/>
    <lineage>
        <taxon>Bacteria</taxon>
        <taxon>Bacillati</taxon>
        <taxon>Actinomycetota</taxon>
        <taxon>Actinomycetes</taxon>
        <taxon>Micrococcales</taxon>
        <taxon>Micrococcaceae</taxon>
        <taxon>Rothia</taxon>
    </lineage>
</organism>
<evidence type="ECO:0000313" key="3">
    <source>
        <dbReference type="Proteomes" id="UP000516421"/>
    </source>
</evidence>